<sequence length="363" mass="41149">MSDAPPPDPDRPPSPYVPGFAMQITEHYPPAPFGEGGHGPSKHPYIQDWPRRTPQTRIVLTEPPQETQWSSETSPRSAVLTIAKTISVGEARGTQVVACDLLIRGQEQPYTVVAKIYDALYYSYYDDENVVELADKHYSREAHAYMHLEATKALQQPGFAPEYYGSWTFQLPLPAQGKIHTRAVRLVLIERLSGSSLLELFRDSPTGPNAFHLDEAYRYEVLTNILVGVAKQMYSGLSQNDLAQRNVMLVPGPQEDAILPQSVPRVVLIDYNIAIIHEKTKYGRRSYSKLSQPPNPAKLFWSSPPVDLQGWYCTEWLYRKKNLYRKWLLERFSGSNAADFAPITVKLEFDDEEPDNEPRSESP</sequence>
<dbReference type="AlphaFoldDB" id="A0A7C8MXC9"/>
<comment type="caution">
    <text evidence="2">The sequence shown here is derived from an EMBL/GenBank/DDBJ whole genome shotgun (WGS) entry which is preliminary data.</text>
</comment>
<name>A0A7C8MXC9_9PEZI</name>
<dbReference type="InParanoid" id="A0A7C8MXC9"/>
<gene>
    <name evidence="2" type="ORF">GQX73_g2767</name>
</gene>
<evidence type="ECO:0000313" key="3">
    <source>
        <dbReference type="Proteomes" id="UP000481858"/>
    </source>
</evidence>
<dbReference type="EMBL" id="WUBL01000019">
    <property type="protein sequence ID" value="KAF2970773.1"/>
    <property type="molecule type" value="Genomic_DNA"/>
</dbReference>
<evidence type="ECO:0000313" key="2">
    <source>
        <dbReference type="EMBL" id="KAF2970773.1"/>
    </source>
</evidence>
<accession>A0A7C8MXC9</accession>
<dbReference type="OrthoDB" id="4267316at2759"/>
<evidence type="ECO:0008006" key="4">
    <source>
        <dbReference type="Google" id="ProtNLM"/>
    </source>
</evidence>
<evidence type="ECO:0000256" key="1">
    <source>
        <dbReference type="SAM" id="MobiDB-lite"/>
    </source>
</evidence>
<protein>
    <recommendedName>
        <fullName evidence="4">Protein kinase domain-containing protein</fullName>
    </recommendedName>
</protein>
<reference evidence="2 3" key="1">
    <citation type="submission" date="2019-12" db="EMBL/GenBank/DDBJ databases">
        <title>Draft genome sequence of the ascomycete Xylaria multiplex DSM 110363.</title>
        <authorList>
            <person name="Buettner E."/>
            <person name="Kellner H."/>
        </authorList>
    </citation>
    <scope>NUCLEOTIDE SEQUENCE [LARGE SCALE GENOMIC DNA]</scope>
    <source>
        <strain evidence="2 3">DSM 110363</strain>
    </source>
</reference>
<dbReference type="Proteomes" id="UP000481858">
    <property type="component" value="Unassembled WGS sequence"/>
</dbReference>
<feature type="compositionally biased region" description="Pro residues" evidence="1">
    <location>
        <begin position="1"/>
        <end position="16"/>
    </location>
</feature>
<proteinExistence type="predicted"/>
<keyword evidence="3" id="KW-1185">Reference proteome</keyword>
<feature type="region of interest" description="Disordered" evidence="1">
    <location>
        <begin position="1"/>
        <end position="20"/>
    </location>
</feature>
<organism evidence="2 3">
    <name type="scientific">Xylaria multiplex</name>
    <dbReference type="NCBI Taxonomy" id="323545"/>
    <lineage>
        <taxon>Eukaryota</taxon>
        <taxon>Fungi</taxon>
        <taxon>Dikarya</taxon>
        <taxon>Ascomycota</taxon>
        <taxon>Pezizomycotina</taxon>
        <taxon>Sordariomycetes</taxon>
        <taxon>Xylariomycetidae</taxon>
        <taxon>Xylariales</taxon>
        <taxon>Xylariaceae</taxon>
        <taxon>Xylaria</taxon>
    </lineage>
</organism>